<dbReference type="EMBL" id="LAZR01012044">
    <property type="protein sequence ID" value="KKM45877.1"/>
    <property type="molecule type" value="Genomic_DNA"/>
</dbReference>
<gene>
    <name evidence="1" type="ORF">LCGC14_1560240</name>
</gene>
<protein>
    <submittedName>
        <fullName evidence="1">Uncharacterized protein</fullName>
    </submittedName>
</protein>
<sequence length="350" mass="40091">MMSQLVRPPADLFDTTIGYEDETGVRVAKNLSPEDRERAATLYKLFNGLWGLCIVVGDPGTGKDLFGNYLALQVKRLFPWKRILRDEKPRELFGDYAGLFNDKVLAEELSRMRLVASGHKRSETNIGDVLDSAADQWVTEKGEVLLKNSLLYLTELWRYCYNREPHNPMNKTMGAIHKLKRHLDCLIIGTVQLPTELDKKTCLPWVDWKVTCTRSATNPTGFCYYVNKVAYDRRMDVLTNIGQPFSISFDAGLPRSYLGDGKLVLRQNGYRPENEEERVVLTVLRAGVDTYEKLVEVLEAEGDMTEDEILVTVKELKFNRRKRVLDYPCFFGVYNSKSVPQVQTSLRVED</sequence>
<comment type="caution">
    <text evidence="1">The sequence shown here is derived from an EMBL/GenBank/DDBJ whole genome shotgun (WGS) entry which is preliminary data.</text>
</comment>
<organism evidence="1">
    <name type="scientific">marine sediment metagenome</name>
    <dbReference type="NCBI Taxonomy" id="412755"/>
    <lineage>
        <taxon>unclassified sequences</taxon>
        <taxon>metagenomes</taxon>
        <taxon>ecological metagenomes</taxon>
    </lineage>
</organism>
<name>A0A0F9LNF4_9ZZZZ</name>
<proteinExistence type="predicted"/>
<dbReference type="AlphaFoldDB" id="A0A0F9LNF4"/>
<reference evidence="1" key="1">
    <citation type="journal article" date="2015" name="Nature">
        <title>Complex archaea that bridge the gap between prokaryotes and eukaryotes.</title>
        <authorList>
            <person name="Spang A."/>
            <person name="Saw J.H."/>
            <person name="Jorgensen S.L."/>
            <person name="Zaremba-Niedzwiedzka K."/>
            <person name="Martijn J."/>
            <person name="Lind A.E."/>
            <person name="van Eijk R."/>
            <person name="Schleper C."/>
            <person name="Guy L."/>
            <person name="Ettema T.J."/>
        </authorList>
    </citation>
    <scope>NUCLEOTIDE SEQUENCE</scope>
</reference>
<evidence type="ECO:0000313" key="1">
    <source>
        <dbReference type="EMBL" id="KKM45877.1"/>
    </source>
</evidence>
<accession>A0A0F9LNF4</accession>